<reference evidence="1" key="1">
    <citation type="journal article" date="2014" name="Genome Announc.">
        <title>Draft genome sequences of the altered schaedler flora, a defined bacterial community from gnotobiotic mice.</title>
        <authorList>
            <person name="Wannemuehler M.J."/>
            <person name="Overstreet A.M."/>
            <person name="Ward D.V."/>
            <person name="Phillips G.J."/>
        </authorList>
    </citation>
    <scope>NUCLEOTIDE SEQUENCE</scope>
    <source>
        <strain evidence="1">ASF457</strain>
    </source>
</reference>
<reference evidence="1" key="2">
    <citation type="submission" date="2022-05" db="EMBL/GenBank/DDBJ databases">
        <authorList>
            <person name="Proctor A.L."/>
            <person name="Phillips G.J."/>
            <person name="Wannemuehler M.J."/>
        </authorList>
    </citation>
    <scope>NUCLEOTIDE SEQUENCE</scope>
    <source>
        <strain evidence="1">ASF457</strain>
    </source>
</reference>
<accession>V2RGY7</accession>
<keyword evidence="2" id="KW-1185">Reference proteome</keyword>
<dbReference type="SUPFAM" id="SSF51391">
    <property type="entry name" value="Thiamin phosphate synthase"/>
    <property type="match status" value="1"/>
</dbReference>
<reference evidence="1" key="3">
    <citation type="submission" date="2022-06" db="EMBL/GenBank/DDBJ databases">
        <title>Resources to Facilitate Use of the Altered Schaedler Flora (ASF) Mouse Model to Study Microbiome Function.</title>
        <authorList>
            <person name="Proctor A."/>
            <person name="Parvinroo S."/>
            <person name="Richie T."/>
            <person name="Jia X."/>
            <person name="Lee S.T.M."/>
            <person name="Karp P.D."/>
            <person name="Paley S."/>
            <person name="Kostic A.D."/>
            <person name="Pierre J.F."/>
            <person name="Wannemuehler M.J."/>
            <person name="Phillips G.J."/>
        </authorList>
    </citation>
    <scope>NUCLEOTIDE SEQUENCE</scope>
    <source>
        <strain evidence="1">ASF457</strain>
    </source>
</reference>
<name>V2RGY7_9BACT</name>
<dbReference type="EMBL" id="CP097562">
    <property type="protein sequence ID" value="USF24783.1"/>
    <property type="molecule type" value="Genomic_DNA"/>
</dbReference>
<evidence type="ECO:0000313" key="2">
    <source>
        <dbReference type="Proteomes" id="UP000017429"/>
    </source>
</evidence>
<gene>
    <name evidence="1" type="primary">thiE_2</name>
    <name evidence="1" type="ORF">N508_001876</name>
</gene>
<dbReference type="RefSeq" id="WP_023276813.1">
    <property type="nucleotide sequence ID" value="NZ_CP097562.1"/>
</dbReference>
<keyword evidence="1" id="KW-0808">Transferase</keyword>
<dbReference type="InterPro" id="IPR013785">
    <property type="entry name" value="Aldolase_TIM"/>
</dbReference>
<dbReference type="eggNOG" id="COG0352">
    <property type="taxonomic scope" value="Bacteria"/>
</dbReference>
<dbReference type="EC" id="2.5.1.3" evidence="1"/>
<protein>
    <submittedName>
        <fullName evidence="1">Thiamine-phosphate synthase</fullName>
        <ecNumber evidence="1">2.5.1.3</ecNumber>
    </submittedName>
</protein>
<dbReference type="GO" id="GO:0004789">
    <property type="term" value="F:thiamine-phosphate diphosphorylase activity"/>
    <property type="evidence" value="ECO:0007669"/>
    <property type="project" value="UniProtKB-EC"/>
</dbReference>
<dbReference type="AlphaFoldDB" id="V2RGY7"/>
<dbReference type="InterPro" id="IPR022998">
    <property type="entry name" value="ThiamineP_synth_TenI"/>
</dbReference>
<sequence length="176" mass="20144">MVSGLNFLAVLDDNFFNEHIFETAEKLDGTAEIIWFRFKNYNNIHYKLNKIRKIVKKSILTLSSDYVLAEKYGFDGIHLNKNTIKDYNTFKPASSLITGYSSHSAAEIDNIKADYYTLSPIFDTPKPYNVNQLGIIDYDKTKKVFALGGINLENLEIIKKHFYGFAGIRVINDILS</sequence>
<dbReference type="CDD" id="cd00564">
    <property type="entry name" value="TMP_TenI"/>
    <property type="match status" value="1"/>
</dbReference>
<dbReference type="Proteomes" id="UP000017429">
    <property type="component" value="Chromosome"/>
</dbReference>
<evidence type="ECO:0000313" key="1">
    <source>
        <dbReference type="EMBL" id="USF24783.1"/>
    </source>
</evidence>
<dbReference type="InterPro" id="IPR036206">
    <property type="entry name" value="ThiamineP_synth_sf"/>
</dbReference>
<dbReference type="Pfam" id="PF02581">
    <property type="entry name" value="TMP-TENI"/>
    <property type="match status" value="1"/>
</dbReference>
<dbReference type="GO" id="GO:0009228">
    <property type="term" value="P:thiamine biosynthetic process"/>
    <property type="evidence" value="ECO:0007669"/>
    <property type="project" value="UniProtKB-KW"/>
</dbReference>
<dbReference type="Gene3D" id="3.20.20.70">
    <property type="entry name" value="Aldolase class I"/>
    <property type="match status" value="1"/>
</dbReference>
<organism evidence="1 2">
    <name type="scientific">Mucispirillum schaedleri ASF457</name>
    <dbReference type="NCBI Taxonomy" id="1379858"/>
    <lineage>
        <taxon>Bacteria</taxon>
        <taxon>Pseudomonadati</taxon>
        <taxon>Deferribacterota</taxon>
        <taxon>Deferribacteres</taxon>
        <taxon>Deferribacterales</taxon>
        <taxon>Mucispirillaceae</taxon>
        <taxon>Mucispirillum</taxon>
    </lineage>
</organism>
<proteinExistence type="predicted"/>
<dbReference type="KEGG" id="msch:N508_001876"/>
<dbReference type="OrthoDB" id="9812206at2"/>